<evidence type="ECO:0000313" key="2">
    <source>
        <dbReference type="Proteomes" id="UP001549291"/>
    </source>
</evidence>
<dbReference type="RefSeq" id="WP_354270480.1">
    <property type="nucleotide sequence ID" value="NZ_JBEPTQ010000002.1"/>
</dbReference>
<name>A0ABV2S6N2_BRAJP</name>
<organism evidence="1 2">
    <name type="scientific">Bradyrhizobium japonicum</name>
    <dbReference type="NCBI Taxonomy" id="375"/>
    <lineage>
        <taxon>Bacteria</taxon>
        <taxon>Pseudomonadati</taxon>
        <taxon>Pseudomonadota</taxon>
        <taxon>Alphaproteobacteria</taxon>
        <taxon>Hyphomicrobiales</taxon>
        <taxon>Nitrobacteraceae</taxon>
        <taxon>Bradyrhizobium</taxon>
    </lineage>
</organism>
<protein>
    <submittedName>
        <fullName evidence="1">Uncharacterized protein</fullName>
    </submittedName>
</protein>
<accession>A0ABV2S6N2</accession>
<evidence type="ECO:0000313" key="1">
    <source>
        <dbReference type="EMBL" id="MET4724835.1"/>
    </source>
</evidence>
<sequence length="103" mass="11199">MSAFVVLAMAGVNPAFTIAPRPITINPSVGVSREEDNSVDVVLAKKSSGGSGTTTVSKVKTPDQVRKVEQYRRENENARETIAQADAYFDTRTAVGSRSFRHR</sequence>
<reference evidence="1 2" key="1">
    <citation type="submission" date="2024-06" db="EMBL/GenBank/DDBJ databases">
        <title>Genomic Encyclopedia of Type Strains, Phase V (KMG-V): Genome sequencing to study the core and pangenomes of soil and plant-associated prokaryotes.</title>
        <authorList>
            <person name="Whitman W."/>
        </authorList>
    </citation>
    <scope>NUCLEOTIDE SEQUENCE [LARGE SCALE GENOMIC DNA]</scope>
    <source>
        <strain evidence="1 2">USDA 160</strain>
    </source>
</reference>
<dbReference type="Proteomes" id="UP001549291">
    <property type="component" value="Unassembled WGS sequence"/>
</dbReference>
<comment type="caution">
    <text evidence="1">The sequence shown here is derived from an EMBL/GenBank/DDBJ whole genome shotgun (WGS) entry which is preliminary data.</text>
</comment>
<gene>
    <name evidence="1" type="ORF">ABIF63_008941</name>
</gene>
<dbReference type="EMBL" id="JBEPTQ010000002">
    <property type="protein sequence ID" value="MET4724835.1"/>
    <property type="molecule type" value="Genomic_DNA"/>
</dbReference>
<proteinExistence type="predicted"/>
<keyword evidence="2" id="KW-1185">Reference proteome</keyword>